<evidence type="ECO:0000313" key="3">
    <source>
        <dbReference type="Proteomes" id="UP000663889"/>
    </source>
</evidence>
<feature type="region of interest" description="Disordered" evidence="1">
    <location>
        <begin position="1"/>
        <end position="21"/>
    </location>
</feature>
<protein>
    <recommendedName>
        <fullName evidence="4">F-box domain-containing protein</fullName>
    </recommendedName>
</protein>
<organism evidence="2 3">
    <name type="scientific">Rotaria sordida</name>
    <dbReference type="NCBI Taxonomy" id="392033"/>
    <lineage>
        <taxon>Eukaryota</taxon>
        <taxon>Metazoa</taxon>
        <taxon>Spiralia</taxon>
        <taxon>Gnathifera</taxon>
        <taxon>Rotifera</taxon>
        <taxon>Eurotatoria</taxon>
        <taxon>Bdelloidea</taxon>
        <taxon>Philodinida</taxon>
        <taxon>Philodinidae</taxon>
        <taxon>Rotaria</taxon>
    </lineage>
</organism>
<evidence type="ECO:0008006" key="4">
    <source>
        <dbReference type="Google" id="ProtNLM"/>
    </source>
</evidence>
<dbReference type="Gene3D" id="3.80.10.10">
    <property type="entry name" value="Ribonuclease Inhibitor"/>
    <property type="match status" value="1"/>
</dbReference>
<accession>A0A815CZ76</accession>
<sequence length="610" mass="73351">MKRTQNDTVQNSNNSNKKPKLENQITIVNDNKSCLENLTDELLFEIFDYLDTYHIYKGFYYLNKRFKNIFINSTIPEAINILPMSKSNFENYYINIILPNRYRINLLRLTNPFTLDAIFSPPSIIVEFIHLETLILDNVQSKNLDKFFYCLRSLTKFHSLTLSIADNIEFLNDIFSNVLRLSKLKYCKIIYQTKHDETPFSPSFTTYNRSSIEYLIINGRFPFDSLNNLLCCLPRLRHLSMDSFYKSSFRDLDEDLPLIELKYLKYASLKFGYFIRFDDFEHLAKKFFYHVQTLRLTTNDDEQYLNAKRWQKLIVSVMPYLCIFDINHHGSIQNNNFTYHDIINRFNSSFWLENEWFFTHRHEWSERLDCGIFYSINQYRRQEYKFCWEFENQICPNIQETRLNSIKHLSIYGKQATNNSVSYFPNVTQLTIEHYFKTFGDSIPKTLNRLIPLKQLTKLIIKSYDFPFFVIVKLLRCTPKLTTLKFDSFVLDEMNMKLFEQSKLFEYVSNTNTIKNLEIRNDYLFKQIQLIVNLLPKLEYFKTGMNRKEMGNIIRFLITKPNDIIQNLFFLCISETPKICLREINMLIKLENLVNDYFIKYVNRDLYLWW</sequence>
<dbReference type="Proteomes" id="UP000663889">
    <property type="component" value="Unassembled WGS sequence"/>
</dbReference>
<comment type="caution">
    <text evidence="2">The sequence shown here is derived from an EMBL/GenBank/DDBJ whole genome shotgun (WGS) entry which is preliminary data.</text>
</comment>
<dbReference type="EMBL" id="CAJNOU010002138">
    <property type="protein sequence ID" value="CAF1293813.1"/>
    <property type="molecule type" value="Genomic_DNA"/>
</dbReference>
<name>A0A815CZ76_9BILA</name>
<dbReference type="AlphaFoldDB" id="A0A815CZ76"/>
<evidence type="ECO:0000313" key="2">
    <source>
        <dbReference type="EMBL" id="CAF1293813.1"/>
    </source>
</evidence>
<gene>
    <name evidence="2" type="ORF">SEV965_LOCUS25914</name>
</gene>
<feature type="compositionally biased region" description="Polar residues" evidence="1">
    <location>
        <begin position="1"/>
        <end position="16"/>
    </location>
</feature>
<dbReference type="SUPFAM" id="SSF52047">
    <property type="entry name" value="RNI-like"/>
    <property type="match status" value="2"/>
</dbReference>
<evidence type="ECO:0000256" key="1">
    <source>
        <dbReference type="SAM" id="MobiDB-lite"/>
    </source>
</evidence>
<dbReference type="InterPro" id="IPR032675">
    <property type="entry name" value="LRR_dom_sf"/>
</dbReference>
<reference evidence="2" key="1">
    <citation type="submission" date="2021-02" db="EMBL/GenBank/DDBJ databases">
        <authorList>
            <person name="Nowell W R."/>
        </authorList>
    </citation>
    <scope>NUCLEOTIDE SEQUENCE</scope>
</reference>
<proteinExistence type="predicted"/>